<name>A0A1B9IKZ1_9TREE</name>
<sequence>MIADAIETDRRDGAPSHSVRLAAGEVITPRPRNFRDEDLWSPGAVTQRTEPHPSFVLTEVSWQIHAFQVAHYWKIVSDLIRDPTAMTPELVKSIDSQLRQGDYELLSLRASHQLSPIQDVVVESFHGSYQQRVLRLHRHYFMRSYSDQTYDFSQTAALTAARAIIKGHKDVFEKKNMYYLFEQAQPPNSTDDQSFWHLSVGRGRLFIGAMLNTLSSNPPTHLLSIENYMMELNRREVERPAVNTASPSPEDLQQLSLPALFGFLGGSTQGDIQDNDMLQNPTQLDMFMGF</sequence>
<proteinExistence type="predicted"/>
<accession>A0A1B9IKZ1</accession>
<dbReference type="CDD" id="cd12148">
    <property type="entry name" value="fungal_TF_MHR"/>
    <property type="match status" value="1"/>
</dbReference>
<protein>
    <submittedName>
        <fullName evidence="1">Uncharacterized protein</fullName>
    </submittedName>
</protein>
<organism evidence="1 2">
    <name type="scientific">Kwoniella mangroviensis CBS 10435</name>
    <dbReference type="NCBI Taxonomy" id="1331196"/>
    <lineage>
        <taxon>Eukaryota</taxon>
        <taxon>Fungi</taxon>
        <taxon>Dikarya</taxon>
        <taxon>Basidiomycota</taxon>
        <taxon>Agaricomycotina</taxon>
        <taxon>Tremellomycetes</taxon>
        <taxon>Tremellales</taxon>
        <taxon>Cryptococcaceae</taxon>
        <taxon>Kwoniella</taxon>
    </lineage>
</organism>
<keyword evidence="2" id="KW-1185">Reference proteome</keyword>
<reference evidence="1 2" key="1">
    <citation type="submission" date="2013-07" db="EMBL/GenBank/DDBJ databases">
        <title>The Genome Sequence of Kwoniella mangroviensis CBS10435.</title>
        <authorList>
            <consortium name="The Broad Institute Genome Sequencing Platform"/>
            <person name="Cuomo C."/>
            <person name="Litvintseva A."/>
            <person name="Chen Y."/>
            <person name="Heitman J."/>
            <person name="Sun S."/>
            <person name="Springer D."/>
            <person name="Dromer F."/>
            <person name="Young S.K."/>
            <person name="Zeng Q."/>
            <person name="Gargeya S."/>
            <person name="Fitzgerald M."/>
            <person name="Abouelleil A."/>
            <person name="Alvarado L."/>
            <person name="Berlin A.M."/>
            <person name="Chapman S.B."/>
            <person name="Dewar J."/>
            <person name="Goldberg J."/>
            <person name="Griggs A."/>
            <person name="Gujja S."/>
            <person name="Hansen M."/>
            <person name="Howarth C."/>
            <person name="Imamovic A."/>
            <person name="Larimer J."/>
            <person name="McCowan C."/>
            <person name="Murphy C."/>
            <person name="Pearson M."/>
            <person name="Priest M."/>
            <person name="Roberts A."/>
            <person name="Saif S."/>
            <person name="Shea T."/>
            <person name="Sykes S."/>
            <person name="Wortman J."/>
            <person name="Nusbaum C."/>
            <person name="Birren B."/>
        </authorList>
    </citation>
    <scope>NUCLEOTIDE SEQUENCE [LARGE SCALE GENOMIC DNA]</scope>
    <source>
        <strain evidence="1 2">CBS 10435</strain>
    </source>
</reference>
<dbReference type="OrthoDB" id="3364175at2759"/>
<dbReference type="EMBL" id="KV700091">
    <property type="protein sequence ID" value="OCF56167.1"/>
    <property type="molecule type" value="Genomic_DNA"/>
</dbReference>
<reference evidence="2" key="2">
    <citation type="submission" date="2013-12" db="EMBL/GenBank/DDBJ databases">
        <title>Evolution of pathogenesis and genome organization in the Tremellales.</title>
        <authorList>
            <person name="Cuomo C."/>
            <person name="Litvintseva A."/>
            <person name="Heitman J."/>
            <person name="Chen Y."/>
            <person name="Sun S."/>
            <person name="Springer D."/>
            <person name="Dromer F."/>
            <person name="Young S."/>
            <person name="Zeng Q."/>
            <person name="Chapman S."/>
            <person name="Gujja S."/>
            <person name="Saif S."/>
            <person name="Birren B."/>
        </authorList>
    </citation>
    <scope>NUCLEOTIDE SEQUENCE [LARGE SCALE GENOMIC DNA]</scope>
    <source>
        <strain evidence="2">CBS 10435</strain>
    </source>
</reference>
<dbReference type="Proteomes" id="UP000092583">
    <property type="component" value="Unassembled WGS sequence"/>
</dbReference>
<dbReference type="AlphaFoldDB" id="A0A1B9IKZ1"/>
<evidence type="ECO:0000313" key="2">
    <source>
        <dbReference type="Proteomes" id="UP000092583"/>
    </source>
</evidence>
<gene>
    <name evidence="1" type="ORF">L486_06108</name>
</gene>
<evidence type="ECO:0000313" key="1">
    <source>
        <dbReference type="EMBL" id="OCF56167.1"/>
    </source>
</evidence>
<dbReference type="STRING" id="1331196.A0A1B9IKZ1"/>